<evidence type="ECO:0000256" key="1">
    <source>
        <dbReference type="ARBA" id="ARBA00022679"/>
    </source>
</evidence>
<dbReference type="NCBIfam" id="TIGR00125">
    <property type="entry name" value="cyt_tran_rel"/>
    <property type="match status" value="1"/>
</dbReference>
<protein>
    <submittedName>
        <fullName evidence="4">D-beta-D-heptose 1-phosphate adenylyltransferase</fullName>
        <ecNumber evidence="4">2.7.7.70</ecNumber>
    </submittedName>
</protein>
<sequence length="168" mass="19133">MYNQTMFQAELLNSKTVGSIDRSRPLMLITGSFDLLHAGHMRMFVRAREEVDEQVTLLVVVLDDANIRERKGPDRPLQDLEERIFALRALRSIDYVMPWHSHWSGLRTFVSGLKPDYLVGVEGDSGLENKSRLIADAGGTFILLKRDPRFSTTALLEKIRNTSSDEEL</sequence>
<gene>
    <name evidence="4" type="ORF">TR69_WS6001000343</name>
</gene>
<dbReference type="InterPro" id="IPR014729">
    <property type="entry name" value="Rossmann-like_a/b/a_fold"/>
</dbReference>
<dbReference type="Pfam" id="PF01467">
    <property type="entry name" value="CTP_transf_like"/>
    <property type="match status" value="1"/>
</dbReference>
<reference evidence="4 5" key="1">
    <citation type="submission" date="2015-02" db="EMBL/GenBank/DDBJ databases">
        <title>Improved understanding of the partial-nitritation anammox process through 23 genomes representing the majority of the microbial community.</title>
        <authorList>
            <person name="Speth D.R."/>
            <person name="In T Zandt M."/>
            <person name="Guerrero Cruz S."/>
            <person name="Jetten M.S."/>
            <person name="Dutilh B.E."/>
        </authorList>
    </citation>
    <scope>NUCLEOTIDE SEQUENCE [LARGE SCALE GENOMIC DNA]</scope>
    <source>
        <strain evidence="4">OLB20</strain>
    </source>
</reference>
<dbReference type="InterPro" id="IPR050385">
    <property type="entry name" value="Archaeal_FAD_synthase"/>
</dbReference>
<dbReference type="PANTHER" id="PTHR43793">
    <property type="entry name" value="FAD SYNTHASE"/>
    <property type="match status" value="1"/>
</dbReference>
<dbReference type="InterPro" id="IPR004821">
    <property type="entry name" value="Cyt_trans-like"/>
</dbReference>
<dbReference type="GO" id="GO:0016779">
    <property type="term" value="F:nucleotidyltransferase activity"/>
    <property type="evidence" value="ECO:0007669"/>
    <property type="project" value="UniProtKB-KW"/>
</dbReference>
<dbReference type="PANTHER" id="PTHR43793:SF1">
    <property type="entry name" value="FAD SYNTHASE"/>
    <property type="match status" value="1"/>
</dbReference>
<dbReference type="STRING" id="1617426.TR69_WS6001000343"/>
<dbReference type="Proteomes" id="UP000070457">
    <property type="component" value="Unassembled WGS sequence"/>
</dbReference>
<name>A0A136M0R2_9BACT</name>
<keyword evidence="1 4" id="KW-0808">Transferase</keyword>
<dbReference type="SUPFAM" id="SSF52374">
    <property type="entry name" value="Nucleotidylyl transferase"/>
    <property type="match status" value="1"/>
</dbReference>
<keyword evidence="2 4" id="KW-0548">Nucleotidyltransferase</keyword>
<organism evidence="4 5">
    <name type="scientific">candidate division WS6 bacterium OLB20</name>
    <dbReference type="NCBI Taxonomy" id="1617426"/>
    <lineage>
        <taxon>Bacteria</taxon>
        <taxon>Candidatus Dojkabacteria</taxon>
    </lineage>
</organism>
<comment type="caution">
    <text evidence="4">The sequence shown here is derived from an EMBL/GenBank/DDBJ whole genome shotgun (WGS) entry which is preliminary data.</text>
</comment>
<evidence type="ECO:0000313" key="4">
    <source>
        <dbReference type="EMBL" id="KXK27466.1"/>
    </source>
</evidence>
<proteinExistence type="predicted"/>
<evidence type="ECO:0000256" key="2">
    <source>
        <dbReference type="ARBA" id="ARBA00022695"/>
    </source>
</evidence>
<accession>A0A136M0R2</accession>
<evidence type="ECO:0000259" key="3">
    <source>
        <dbReference type="Pfam" id="PF01467"/>
    </source>
</evidence>
<dbReference type="AlphaFoldDB" id="A0A136M0R2"/>
<evidence type="ECO:0000313" key="5">
    <source>
        <dbReference type="Proteomes" id="UP000070457"/>
    </source>
</evidence>
<feature type="domain" description="Cytidyltransferase-like" evidence="3">
    <location>
        <begin position="29"/>
        <end position="119"/>
    </location>
</feature>
<dbReference type="EMBL" id="JYNZ01000002">
    <property type="protein sequence ID" value="KXK27466.1"/>
    <property type="molecule type" value="Genomic_DNA"/>
</dbReference>
<dbReference type="EC" id="2.7.7.70" evidence="4"/>
<dbReference type="Gene3D" id="3.40.50.620">
    <property type="entry name" value="HUPs"/>
    <property type="match status" value="1"/>
</dbReference>